<proteinExistence type="predicted"/>
<accession>A0A2T3KTT8</accession>
<name>A0A2T3KTT8_PHOLD</name>
<dbReference type="RefSeq" id="WP_008989190.1">
    <property type="nucleotide sequence ID" value="NZ_CP131574.1"/>
</dbReference>
<dbReference type="InterPro" id="IPR050266">
    <property type="entry name" value="AB_hydrolase_sf"/>
</dbReference>
<dbReference type="Gene3D" id="3.40.50.1820">
    <property type="entry name" value="alpha/beta hydrolase"/>
    <property type="match status" value="1"/>
</dbReference>
<dbReference type="GO" id="GO:0016020">
    <property type="term" value="C:membrane"/>
    <property type="evidence" value="ECO:0007669"/>
    <property type="project" value="TreeGrafter"/>
</dbReference>
<dbReference type="SUPFAM" id="SSF53474">
    <property type="entry name" value="alpha/beta-Hydrolases"/>
    <property type="match status" value="1"/>
</dbReference>
<comment type="caution">
    <text evidence="2">The sequence shown here is derived from an EMBL/GenBank/DDBJ whole genome shotgun (WGS) entry which is preliminary data.</text>
</comment>
<protein>
    <submittedName>
        <fullName evidence="2">Alpha/beta hydrolase</fullName>
    </submittedName>
</protein>
<evidence type="ECO:0000313" key="2">
    <source>
        <dbReference type="EMBL" id="PSV10080.1"/>
    </source>
</evidence>
<organism evidence="2 3">
    <name type="scientific">Photobacterium leiognathi subsp. mandapamensis</name>
    <name type="common">Photobacterium mandapamensis</name>
    <dbReference type="NCBI Taxonomy" id="48408"/>
    <lineage>
        <taxon>Bacteria</taxon>
        <taxon>Pseudomonadati</taxon>
        <taxon>Pseudomonadota</taxon>
        <taxon>Gammaproteobacteria</taxon>
        <taxon>Vibrionales</taxon>
        <taxon>Vibrionaceae</taxon>
        <taxon>Photobacterium</taxon>
    </lineage>
</organism>
<dbReference type="AlphaFoldDB" id="A0A2T3KTT8"/>
<reference evidence="2 3" key="1">
    <citation type="submission" date="2018-03" db="EMBL/GenBank/DDBJ databases">
        <title>Whole genome sequencing of Histamine producing bacteria.</title>
        <authorList>
            <person name="Butler K."/>
        </authorList>
    </citation>
    <scope>NUCLEOTIDE SEQUENCE [LARGE SCALE GENOMIC DNA]</scope>
    <source>
        <strain evidence="2 3">Res.4.1</strain>
    </source>
</reference>
<gene>
    <name evidence="2" type="ORF">C0W93_13075</name>
</gene>
<dbReference type="GO" id="GO:0016787">
    <property type="term" value="F:hydrolase activity"/>
    <property type="evidence" value="ECO:0007669"/>
    <property type="project" value="UniProtKB-KW"/>
</dbReference>
<dbReference type="PANTHER" id="PTHR43798:SF33">
    <property type="entry name" value="HYDROLASE, PUTATIVE (AFU_ORTHOLOGUE AFUA_2G14860)-RELATED"/>
    <property type="match status" value="1"/>
</dbReference>
<dbReference type="Proteomes" id="UP000240530">
    <property type="component" value="Unassembled WGS sequence"/>
</dbReference>
<keyword evidence="2" id="KW-0378">Hydrolase</keyword>
<dbReference type="InterPro" id="IPR000073">
    <property type="entry name" value="AB_hydrolase_1"/>
</dbReference>
<dbReference type="Pfam" id="PF00561">
    <property type="entry name" value="Abhydrolase_1"/>
    <property type="match status" value="1"/>
</dbReference>
<evidence type="ECO:0000313" key="3">
    <source>
        <dbReference type="Proteomes" id="UP000240530"/>
    </source>
</evidence>
<dbReference type="EMBL" id="PYNS01000014">
    <property type="protein sequence ID" value="PSV10080.1"/>
    <property type="molecule type" value="Genomic_DNA"/>
</dbReference>
<dbReference type="PANTHER" id="PTHR43798">
    <property type="entry name" value="MONOACYLGLYCEROL LIPASE"/>
    <property type="match status" value="1"/>
</dbReference>
<sequence length="252" mass="29592">MTERRTIILLRGLFRDQFHWGAFVHRLKENFPHHDILCLDIAGNGIRHREMTPETLDEIAKDLHHQFVELRHTGDHSADIIAISMGGMIALRWMALYPNDINKALLINTSTQSLSPFYQRLRWQRYFDLLHILVLPNYKQEEKVIRLTSNRSWSIEELAAITHQWANWKAEHPISCTNMYRQINACRQFSLCKQPQHAIHILASRCDKLVNYQCSLKLAKHWSLPITIHPSAGHDIPLDDPEWVSLQAKYFF</sequence>
<dbReference type="InterPro" id="IPR029058">
    <property type="entry name" value="AB_hydrolase_fold"/>
</dbReference>
<evidence type="ECO:0000259" key="1">
    <source>
        <dbReference type="Pfam" id="PF00561"/>
    </source>
</evidence>
<feature type="domain" description="AB hydrolase-1" evidence="1">
    <location>
        <begin position="7"/>
        <end position="131"/>
    </location>
</feature>